<organism evidence="2 3">
    <name type="scientific">Polyplax serrata</name>
    <name type="common">Common mouse louse</name>
    <dbReference type="NCBI Taxonomy" id="468196"/>
    <lineage>
        <taxon>Eukaryota</taxon>
        <taxon>Metazoa</taxon>
        <taxon>Ecdysozoa</taxon>
        <taxon>Arthropoda</taxon>
        <taxon>Hexapoda</taxon>
        <taxon>Insecta</taxon>
        <taxon>Pterygota</taxon>
        <taxon>Neoptera</taxon>
        <taxon>Paraneoptera</taxon>
        <taxon>Psocodea</taxon>
        <taxon>Troctomorpha</taxon>
        <taxon>Phthiraptera</taxon>
        <taxon>Anoplura</taxon>
        <taxon>Polyplacidae</taxon>
        <taxon>Polyplax</taxon>
    </lineage>
</organism>
<comment type="caution">
    <text evidence="2">The sequence shown here is derived from an EMBL/GenBank/DDBJ whole genome shotgun (WGS) entry which is preliminary data.</text>
</comment>
<dbReference type="EMBL" id="JAWJWF010000004">
    <property type="protein sequence ID" value="KAK6634173.1"/>
    <property type="molecule type" value="Genomic_DNA"/>
</dbReference>
<protein>
    <submittedName>
        <fullName evidence="2">Uncharacterized protein</fullName>
    </submittedName>
</protein>
<dbReference type="Proteomes" id="UP001359485">
    <property type="component" value="Unassembled WGS sequence"/>
</dbReference>
<feature type="region of interest" description="Disordered" evidence="1">
    <location>
        <begin position="30"/>
        <end position="66"/>
    </location>
</feature>
<keyword evidence="3" id="KW-1185">Reference proteome</keyword>
<name>A0ABR1B5J8_POLSC</name>
<evidence type="ECO:0000313" key="3">
    <source>
        <dbReference type="Proteomes" id="UP001359485"/>
    </source>
</evidence>
<accession>A0ABR1B5J8</accession>
<reference evidence="2 3" key="1">
    <citation type="submission" date="2023-09" db="EMBL/GenBank/DDBJ databases">
        <title>Genomes of two closely related lineages of the louse Polyplax serrata with different host specificities.</title>
        <authorList>
            <person name="Martinu J."/>
            <person name="Tarabai H."/>
            <person name="Stefka J."/>
            <person name="Hypsa V."/>
        </authorList>
    </citation>
    <scope>NUCLEOTIDE SEQUENCE [LARGE SCALE GENOMIC DNA]</scope>
    <source>
        <strain evidence="2">98ZLc_SE</strain>
    </source>
</reference>
<sequence length="79" mass="8859">MAILTSNRLEKAKKKKLDFRICVGDNKRNLKEIDPNLSGGPQLDPPPLVQVQGSSQSKPQGKANVHVAFRERRLQVQKL</sequence>
<evidence type="ECO:0000256" key="1">
    <source>
        <dbReference type="SAM" id="MobiDB-lite"/>
    </source>
</evidence>
<proteinExistence type="predicted"/>
<gene>
    <name evidence="2" type="ORF">RUM44_004781</name>
</gene>
<evidence type="ECO:0000313" key="2">
    <source>
        <dbReference type="EMBL" id="KAK6634173.1"/>
    </source>
</evidence>